<protein>
    <submittedName>
        <fullName evidence="2">Peptidase inhibitor I78 family protein</fullName>
    </submittedName>
</protein>
<keyword evidence="1" id="KW-0732">Signal</keyword>
<dbReference type="EMBL" id="FOZV01000004">
    <property type="protein sequence ID" value="SFS72511.1"/>
    <property type="molecule type" value="Genomic_DNA"/>
</dbReference>
<evidence type="ECO:0000313" key="2">
    <source>
        <dbReference type="EMBL" id="SFS72511.1"/>
    </source>
</evidence>
<dbReference type="AlphaFoldDB" id="A0A1I6S6E3"/>
<evidence type="ECO:0000313" key="3">
    <source>
        <dbReference type="Proteomes" id="UP000198788"/>
    </source>
</evidence>
<dbReference type="Pfam" id="PF11720">
    <property type="entry name" value="Inhibitor_I78"/>
    <property type="match status" value="1"/>
</dbReference>
<reference evidence="3" key="1">
    <citation type="submission" date="2016-10" db="EMBL/GenBank/DDBJ databases">
        <authorList>
            <person name="Varghese N."/>
            <person name="Submissions S."/>
        </authorList>
    </citation>
    <scope>NUCLEOTIDE SEQUENCE [LARGE SCALE GENOMIC DNA]</scope>
    <source>
        <strain evidence="3">CGMCC 1.10683</strain>
    </source>
</reference>
<organism evidence="2 3">
    <name type="scientific">Brevundimonas viscosa</name>
    <dbReference type="NCBI Taxonomy" id="871741"/>
    <lineage>
        <taxon>Bacteria</taxon>
        <taxon>Pseudomonadati</taxon>
        <taxon>Pseudomonadota</taxon>
        <taxon>Alphaproteobacteria</taxon>
        <taxon>Caulobacterales</taxon>
        <taxon>Caulobacteraceae</taxon>
        <taxon>Brevundimonas</taxon>
    </lineage>
</organism>
<keyword evidence="3" id="KW-1185">Reference proteome</keyword>
<proteinExistence type="predicted"/>
<dbReference type="Gene3D" id="3.30.10.10">
    <property type="entry name" value="Trypsin Inhibitor V, subunit A"/>
    <property type="match status" value="1"/>
</dbReference>
<dbReference type="RefSeq" id="WP_092310343.1">
    <property type="nucleotide sequence ID" value="NZ_FOZV01000004.1"/>
</dbReference>
<gene>
    <name evidence="2" type="ORF">SAMN05192570_2213</name>
</gene>
<dbReference type="Proteomes" id="UP000198788">
    <property type="component" value="Unassembled WGS sequence"/>
</dbReference>
<name>A0A1I6S6E3_9CAUL</name>
<feature type="chain" id="PRO_5011476765" evidence="1">
    <location>
        <begin position="19"/>
        <end position="96"/>
    </location>
</feature>
<sequence>MRMLMLSLAAAGLMAGCAAPVDPGPGNPSDGAPTQCRADQYRYLIGRNRSEIPPTPAGQTWRVACTTCPVTMDYNPNRLNIFYDEATGVIRRVECG</sequence>
<dbReference type="InterPro" id="IPR021719">
    <property type="entry name" value="Prot_inh_I78"/>
</dbReference>
<feature type="signal peptide" evidence="1">
    <location>
        <begin position="1"/>
        <end position="18"/>
    </location>
</feature>
<dbReference type="PROSITE" id="PS51257">
    <property type="entry name" value="PROKAR_LIPOPROTEIN"/>
    <property type="match status" value="1"/>
</dbReference>
<dbReference type="STRING" id="871741.SAMN05192570_2213"/>
<evidence type="ECO:0000256" key="1">
    <source>
        <dbReference type="SAM" id="SignalP"/>
    </source>
</evidence>
<accession>A0A1I6S6E3</accession>